<proteinExistence type="predicted"/>
<keyword evidence="2" id="KW-1185">Reference proteome</keyword>
<dbReference type="EMBL" id="VXLC01000001">
    <property type="protein sequence ID" value="KAA8890447.1"/>
    <property type="molecule type" value="Genomic_DNA"/>
</dbReference>
<accession>A0A5N0EM20</accession>
<dbReference type="RefSeq" id="WP_150400357.1">
    <property type="nucleotide sequence ID" value="NZ_JBHJYQ010000003.1"/>
</dbReference>
<comment type="caution">
    <text evidence="1">The sequence shown here is derived from an EMBL/GenBank/DDBJ whole genome shotgun (WGS) entry which is preliminary data.</text>
</comment>
<name>A0A5N0EM20_9NOCA</name>
<gene>
    <name evidence="1" type="ORF">F3087_03945</name>
</gene>
<dbReference type="AlphaFoldDB" id="A0A5N0EM20"/>
<evidence type="ECO:0000313" key="2">
    <source>
        <dbReference type="Proteomes" id="UP000323876"/>
    </source>
</evidence>
<protein>
    <submittedName>
        <fullName evidence="1">Uncharacterized protein</fullName>
    </submittedName>
</protein>
<dbReference type="OrthoDB" id="4558150at2"/>
<organism evidence="1 2">
    <name type="scientific">Nocardia colli</name>
    <dbReference type="NCBI Taxonomy" id="2545717"/>
    <lineage>
        <taxon>Bacteria</taxon>
        <taxon>Bacillati</taxon>
        <taxon>Actinomycetota</taxon>
        <taxon>Actinomycetes</taxon>
        <taxon>Mycobacteriales</taxon>
        <taxon>Nocardiaceae</taxon>
        <taxon>Nocardia</taxon>
    </lineage>
</organism>
<reference evidence="1 2" key="1">
    <citation type="submission" date="2019-09" db="EMBL/GenBank/DDBJ databases">
        <authorList>
            <person name="Wang X."/>
        </authorList>
    </citation>
    <scope>NUCLEOTIDE SEQUENCE [LARGE SCALE GENOMIC DNA]</scope>
    <source>
        <strain evidence="1 2">CICC 11023</strain>
    </source>
</reference>
<sequence>MADVLFIVTAGSQDAQRLDSLAGELADELGEISGVTVGAATTAAAPGTKSGTALEIGQLLVSGGALSTAAWAIRDIVLRFLARGRAESVTVRHGDRDITIVRPTDGQVDGVVDQLRSLFADD</sequence>
<dbReference type="Proteomes" id="UP000323876">
    <property type="component" value="Unassembled WGS sequence"/>
</dbReference>
<evidence type="ECO:0000313" key="1">
    <source>
        <dbReference type="EMBL" id="KAA8890447.1"/>
    </source>
</evidence>